<evidence type="ECO:0000313" key="1">
    <source>
        <dbReference type="EMBL" id="KAJ7011316.1"/>
    </source>
</evidence>
<dbReference type="InterPro" id="IPR017627">
    <property type="entry name" value="UGHY"/>
</dbReference>
<reference evidence="1 2" key="1">
    <citation type="journal article" date="2023" name="Mol. Ecol. Resour.">
        <title>Chromosome-level genome assembly of a triploid poplar Populus alba 'Berolinensis'.</title>
        <authorList>
            <person name="Chen S."/>
            <person name="Yu Y."/>
            <person name="Wang X."/>
            <person name="Wang S."/>
            <person name="Zhang T."/>
            <person name="Zhou Y."/>
            <person name="He R."/>
            <person name="Meng N."/>
            <person name="Wang Y."/>
            <person name="Liu W."/>
            <person name="Liu Z."/>
            <person name="Liu J."/>
            <person name="Guo Q."/>
            <person name="Huang H."/>
            <person name="Sederoff R.R."/>
            <person name="Wang G."/>
            <person name="Qu G."/>
            <person name="Chen S."/>
        </authorList>
    </citation>
    <scope>NUCLEOTIDE SEQUENCE [LARGE SCALE GENOMIC DNA]</scope>
    <source>
        <strain evidence="1">SC-2020</strain>
    </source>
</reference>
<sequence length="170" mass="18495">MQSSIAGRPAKGTCLKLSDREEIIETIGLLSSAFIFTEKGLEEVQGIMDNSVVCTNGLKEKLDSTVISPVLPLSALKCFILAALSDDGGFCSAPPSPFETETAFSKPLYWRVTNPTLSPSHLQDLPGFTRRVYERDHALITPESHVFSPLPEWTNTLGAFLITPAMVPTL</sequence>
<dbReference type="PANTHER" id="PTHR34571:SF1">
    <property type="entry name" value="(S)-UREIDOGLYCINE AMINOHYDROLASE"/>
    <property type="match status" value="1"/>
</dbReference>
<dbReference type="PANTHER" id="PTHR34571">
    <property type="entry name" value="(S)-UREIDOGLYCINE AMINOHYDROLASE"/>
    <property type="match status" value="1"/>
</dbReference>
<dbReference type="Gene3D" id="2.60.120.10">
    <property type="entry name" value="Jelly Rolls"/>
    <property type="match status" value="1"/>
</dbReference>
<accession>A0AAD6WGU8</accession>
<proteinExistence type="predicted"/>
<organism evidence="1 2">
    <name type="scientific">Populus alba x Populus x berolinensis</name>
    <dbReference type="NCBI Taxonomy" id="444605"/>
    <lineage>
        <taxon>Eukaryota</taxon>
        <taxon>Viridiplantae</taxon>
        <taxon>Streptophyta</taxon>
        <taxon>Embryophyta</taxon>
        <taxon>Tracheophyta</taxon>
        <taxon>Spermatophyta</taxon>
        <taxon>Magnoliopsida</taxon>
        <taxon>eudicotyledons</taxon>
        <taxon>Gunneridae</taxon>
        <taxon>Pentapetalae</taxon>
        <taxon>rosids</taxon>
        <taxon>fabids</taxon>
        <taxon>Malpighiales</taxon>
        <taxon>Salicaceae</taxon>
        <taxon>Saliceae</taxon>
        <taxon>Populus</taxon>
    </lineage>
</organism>
<evidence type="ECO:0000313" key="2">
    <source>
        <dbReference type="Proteomes" id="UP001164929"/>
    </source>
</evidence>
<protein>
    <submittedName>
        <fullName evidence="1">Uncharacterized protein</fullName>
    </submittedName>
</protein>
<comment type="caution">
    <text evidence="1">The sequence shown here is derived from an EMBL/GenBank/DDBJ whole genome shotgun (WGS) entry which is preliminary data.</text>
</comment>
<name>A0AAD6WGU8_9ROSI</name>
<dbReference type="AlphaFoldDB" id="A0AAD6WGU8"/>
<dbReference type="Proteomes" id="UP001164929">
    <property type="component" value="Chromosome 1"/>
</dbReference>
<keyword evidence="2" id="KW-1185">Reference proteome</keyword>
<dbReference type="EMBL" id="JAQIZT010000001">
    <property type="protein sequence ID" value="KAJ7011316.1"/>
    <property type="molecule type" value="Genomic_DNA"/>
</dbReference>
<gene>
    <name evidence="1" type="ORF">NC653_001676</name>
</gene>
<dbReference type="InterPro" id="IPR014710">
    <property type="entry name" value="RmlC-like_jellyroll"/>
</dbReference>
<dbReference type="GO" id="GO:0071522">
    <property type="term" value="F:ureidoglycine aminohydrolase activity"/>
    <property type="evidence" value="ECO:0007669"/>
    <property type="project" value="InterPro"/>
</dbReference>